<protein>
    <recommendedName>
        <fullName evidence="2">LicD/FKTN/FKRP nucleotidyltransferase domain-containing protein</fullName>
    </recommendedName>
</protein>
<name>S9UL04_9TRYP</name>
<evidence type="ECO:0000313" key="5">
    <source>
        <dbReference type="Proteomes" id="UP000015354"/>
    </source>
</evidence>
<evidence type="ECO:0000313" key="4">
    <source>
        <dbReference type="EMBL" id="EPY31527.1"/>
    </source>
</evidence>
<dbReference type="AlphaFoldDB" id="S9UL04"/>
<accession>S9UL04</accession>
<dbReference type="InterPro" id="IPR007074">
    <property type="entry name" value="LicD/FKTN/FKRP_NTP_transf"/>
</dbReference>
<sequence length="215" mass="23383">MDAHQHSPTGEHGGGKYHKVENPPGLLWARAGVVLLIAFVTYITVSFCMHVYYDREHAFKSALSCTEEVLTSHNIEHWLQNGTLLGSTRLGRLVLWDADLDIGILASSSDNTAAALADLDAQCYGSSATTRYGAQNAALRIWKKCTNRVCADFHETKIENSNVYTGDGVSASSQLLPLNSCTVADVTSFCPANSPYYLSQAFGTDWLSTPLSSLF</sequence>
<comment type="caution">
    <text evidence="4">The sequence shown here is derived from an EMBL/GenBank/DDBJ whole genome shotgun (WGS) entry which is preliminary data.</text>
</comment>
<dbReference type="InterPro" id="IPR052613">
    <property type="entry name" value="LicD_transferase"/>
</dbReference>
<feature type="transmembrane region" description="Helical" evidence="1">
    <location>
        <begin position="27"/>
        <end position="53"/>
    </location>
</feature>
<keyword evidence="1" id="KW-0812">Transmembrane</keyword>
<reference evidence="4" key="2">
    <citation type="submission" date="2013-03" db="EMBL/GenBank/DDBJ databases">
        <authorList>
            <person name="Motta M.C.M."/>
            <person name="Martins A.C.A."/>
            <person name="Preta C.M.C.C."/>
            <person name="Silva R."/>
            <person name="de Souza S.S."/>
            <person name="Klein C.C."/>
            <person name="de Almeida L.G.P."/>
            <person name="Cunha O.L."/>
            <person name="Colabardini A.C."/>
            <person name="Lima B.A."/>
            <person name="Machado C.R."/>
            <person name="Soares C.M.A."/>
            <person name="de Menezes C.B.A."/>
            <person name="Bartolomeu D.C."/>
            <person name="Grisard E.C."/>
            <person name="Fantinatti-Garboggini F."/>
            <person name="Rodrigues-Luiz G.F."/>
            <person name="Wagner G."/>
            <person name="Goldman G.H."/>
            <person name="Fietto J.L.R."/>
            <person name="Ciapina L.P."/>
            <person name="Brocchi M."/>
            <person name="Elias M.C."/>
            <person name="Goldman M.H.S."/>
            <person name="Sagot M.-F."/>
            <person name="Pereira M."/>
            <person name="Stoco P.H."/>
            <person name="Teixeira S.M.R."/>
            <person name="de Mendonca-Neto R.P."/>
            <person name="Maciel T.E.F."/>
            <person name="Mendes T.A.O."/>
            <person name="Urmenyi T.P."/>
            <person name="Teixeira M.M.G."/>
            <person name="de Camargo E.F.P."/>
            <person name="de Sousa W."/>
            <person name="Schenkman S."/>
            <person name="de Vasconcelos A.T.R."/>
        </authorList>
    </citation>
    <scope>NUCLEOTIDE SEQUENCE</scope>
</reference>
<reference evidence="4 5" key="1">
    <citation type="journal article" date="2013" name="PLoS ONE">
        <title>Predicting the Proteins of Angomonas deanei, Strigomonas culicis and Their Respective Endosymbionts Reveals New Aspects of the Trypanosomatidae Family.</title>
        <authorList>
            <person name="Motta M.C."/>
            <person name="Martins A.C."/>
            <person name="de Souza S.S."/>
            <person name="Catta-Preta C.M."/>
            <person name="Silva R."/>
            <person name="Klein C.C."/>
            <person name="de Almeida L.G."/>
            <person name="de Lima Cunha O."/>
            <person name="Ciapina L.P."/>
            <person name="Brocchi M."/>
            <person name="Colabardini A.C."/>
            <person name="de Araujo Lima B."/>
            <person name="Machado C.R."/>
            <person name="de Almeida Soares C.M."/>
            <person name="Probst C.M."/>
            <person name="de Menezes C.B."/>
            <person name="Thompson C.E."/>
            <person name="Bartholomeu D.C."/>
            <person name="Gradia D.F."/>
            <person name="Pavoni D.P."/>
            <person name="Grisard E.C."/>
            <person name="Fantinatti-Garboggini F."/>
            <person name="Marchini F.K."/>
            <person name="Rodrigues-Luiz G.F."/>
            <person name="Wagner G."/>
            <person name="Goldman G.H."/>
            <person name="Fietto J.L."/>
            <person name="Elias M.C."/>
            <person name="Goldman M.H."/>
            <person name="Sagot M.F."/>
            <person name="Pereira M."/>
            <person name="Stoco P.H."/>
            <person name="de Mendonca-Neto R.P."/>
            <person name="Teixeira S.M."/>
            <person name="Maciel T.E."/>
            <person name="de Oliveira Mendes T.A."/>
            <person name="Urmenyi T.P."/>
            <person name="de Souza W."/>
            <person name="Schenkman S."/>
            <person name="de Vasconcelos A.T."/>
        </authorList>
    </citation>
    <scope>NUCLEOTIDE SEQUENCE [LARGE SCALE GENOMIC DNA]</scope>
</reference>
<dbReference type="Proteomes" id="UP000015354">
    <property type="component" value="Unassembled WGS sequence"/>
</dbReference>
<evidence type="ECO:0000313" key="3">
    <source>
        <dbReference type="EMBL" id="EPY30452.1"/>
    </source>
</evidence>
<dbReference type="PANTHER" id="PTHR13627:SF31">
    <property type="entry name" value="RIBITOL 5-PHOSPHATE TRANSFERASE FKRP"/>
    <property type="match status" value="1"/>
</dbReference>
<feature type="domain" description="LicD/FKTN/FKRP nucleotidyltransferase" evidence="2">
    <location>
        <begin position="72"/>
        <end position="105"/>
    </location>
</feature>
<gene>
    <name evidence="4" type="ORF">STCU_03411</name>
    <name evidence="3" type="ORF">STCU_04059</name>
</gene>
<dbReference type="PANTHER" id="PTHR13627">
    <property type="entry name" value="FUKUTIN RELATED PROTEIN"/>
    <property type="match status" value="1"/>
</dbReference>
<dbReference type="OrthoDB" id="444255at2759"/>
<evidence type="ECO:0000256" key="1">
    <source>
        <dbReference type="SAM" id="Phobius"/>
    </source>
</evidence>
<dbReference type="EMBL" id="ATMH01004059">
    <property type="protein sequence ID" value="EPY30452.1"/>
    <property type="molecule type" value="Genomic_DNA"/>
</dbReference>
<organism evidence="4 5">
    <name type="scientific">Strigomonas culicis</name>
    <dbReference type="NCBI Taxonomy" id="28005"/>
    <lineage>
        <taxon>Eukaryota</taxon>
        <taxon>Discoba</taxon>
        <taxon>Euglenozoa</taxon>
        <taxon>Kinetoplastea</taxon>
        <taxon>Metakinetoplastina</taxon>
        <taxon>Trypanosomatida</taxon>
        <taxon>Trypanosomatidae</taxon>
        <taxon>Strigomonadinae</taxon>
        <taxon>Strigomonas</taxon>
    </lineage>
</organism>
<dbReference type="GO" id="GO:0009100">
    <property type="term" value="P:glycoprotein metabolic process"/>
    <property type="evidence" value="ECO:0007669"/>
    <property type="project" value="UniProtKB-ARBA"/>
</dbReference>
<keyword evidence="1" id="KW-0472">Membrane</keyword>
<keyword evidence="1" id="KW-1133">Transmembrane helix</keyword>
<dbReference type="EMBL" id="ATMH01003411">
    <property type="protein sequence ID" value="EPY31527.1"/>
    <property type="molecule type" value="Genomic_DNA"/>
</dbReference>
<evidence type="ECO:0000259" key="2">
    <source>
        <dbReference type="Pfam" id="PF04991"/>
    </source>
</evidence>
<proteinExistence type="predicted"/>
<keyword evidence="5" id="KW-1185">Reference proteome</keyword>
<dbReference type="Pfam" id="PF04991">
    <property type="entry name" value="LicD"/>
    <property type="match status" value="1"/>
</dbReference>